<reference evidence="2 3" key="1">
    <citation type="journal article" date="2020" name="Nat. Commun.">
        <title>Donkey genomes provide new insights into domestication and selection for coat color.</title>
        <authorList>
            <person name="Wang"/>
            <person name="C."/>
            <person name="Li"/>
            <person name="H."/>
            <person name="Guo"/>
            <person name="Y."/>
            <person name="Huang"/>
            <person name="J."/>
            <person name="Sun"/>
            <person name="Y."/>
            <person name="Min"/>
            <person name="J."/>
            <person name="Wang"/>
            <person name="J."/>
            <person name="Fang"/>
            <person name="X."/>
            <person name="Zhao"/>
            <person name="Z."/>
            <person name="Wang"/>
            <person name="S."/>
            <person name="Zhang"/>
            <person name="Y."/>
            <person name="Liu"/>
            <person name="Q."/>
            <person name="Jiang"/>
            <person name="Q."/>
            <person name="Wang"/>
            <person name="X."/>
            <person name="Guo"/>
            <person name="Y."/>
            <person name="Yang"/>
            <person name="C."/>
            <person name="Wang"/>
            <person name="Y."/>
            <person name="Tian"/>
            <person name="F."/>
            <person name="Zhuang"/>
            <person name="G."/>
            <person name="Fan"/>
            <person name="Y."/>
            <person name="Gao"/>
            <person name="Q."/>
            <person name="Li"/>
            <person name="Y."/>
            <person name="Ju"/>
            <person name="Z."/>
            <person name="Li"/>
            <person name="J."/>
            <person name="Li"/>
            <person name="R."/>
            <person name="Hou"/>
            <person name="M."/>
            <person name="Yang"/>
            <person name="G."/>
            <person name="Liu"/>
            <person name="G."/>
            <person name="Liu"/>
            <person name="W."/>
            <person name="Guo"/>
            <person name="J."/>
            <person name="Pan"/>
            <person name="S."/>
            <person name="Fan"/>
            <person name="G."/>
            <person name="Zhang"/>
            <person name="W."/>
            <person name="Zhang"/>
            <person name="R."/>
            <person name="Yu"/>
            <person name="J."/>
            <person name="Zhang"/>
            <person name="X."/>
            <person name="Yin"/>
            <person name="Q."/>
            <person name="Ji"/>
            <person name="C."/>
            <person name="Jin"/>
            <person name="Y."/>
            <person name="Yue"/>
            <person name="G."/>
            <person name="Liu"/>
            <person name="M."/>
            <person name="Xu"/>
            <person name="J."/>
            <person name="Liu"/>
            <person name="S."/>
            <person name="Jordana"/>
            <person name="J."/>
            <person name="Noce"/>
            <person name="A."/>
            <person name="Amills"/>
            <person name="M."/>
            <person name="Wu"/>
            <person name="D.D."/>
            <person name="Li"/>
            <person name="S."/>
            <person name="Zhou"/>
            <person name="X. and Zhong"/>
            <person name="J."/>
        </authorList>
    </citation>
    <scope>NUCLEOTIDE SEQUENCE [LARGE SCALE GENOMIC DNA]</scope>
</reference>
<evidence type="ECO:0008006" key="4">
    <source>
        <dbReference type="Google" id="ProtNLM"/>
    </source>
</evidence>
<feature type="transmembrane region" description="Helical" evidence="1">
    <location>
        <begin position="61"/>
        <end position="79"/>
    </location>
</feature>
<evidence type="ECO:0000313" key="2">
    <source>
        <dbReference type="Ensembl" id="ENSEASP00005041124.1"/>
    </source>
</evidence>
<keyword evidence="1" id="KW-0812">Transmembrane</keyword>
<evidence type="ECO:0000256" key="1">
    <source>
        <dbReference type="SAM" id="Phobius"/>
    </source>
</evidence>
<protein>
    <recommendedName>
        <fullName evidence="4">PHD finger protein 21A</fullName>
    </recommendedName>
</protein>
<dbReference type="Ensembl" id="ENSEAST00005077842.1">
    <property type="protein sequence ID" value="ENSEASP00005041124.1"/>
    <property type="gene ID" value="ENSEASG00005025341.1"/>
</dbReference>
<accession>A0A9L0IVK0</accession>
<dbReference type="Proteomes" id="UP000694387">
    <property type="component" value="Chromosome X"/>
</dbReference>
<reference evidence="2" key="3">
    <citation type="submission" date="2025-09" db="UniProtKB">
        <authorList>
            <consortium name="Ensembl"/>
        </authorList>
    </citation>
    <scope>IDENTIFICATION</scope>
</reference>
<keyword evidence="1" id="KW-1133">Transmembrane helix</keyword>
<name>A0A9L0IVK0_EQUAS</name>
<organism evidence="2 3">
    <name type="scientific">Equus asinus</name>
    <name type="common">Donkey</name>
    <name type="synonym">Equus africanus asinus</name>
    <dbReference type="NCBI Taxonomy" id="9793"/>
    <lineage>
        <taxon>Eukaryota</taxon>
        <taxon>Metazoa</taxon>
        <taxon>Chordata</taxon>
        <taxon>Craniata</taxon>
        <taxon>Vertebrata</taxon>
        <taxon>Euteleostomi</taxon>
        <taxon>Mammalia</taxon>
        <taxon>Eutheria</taxon>
        <taxon>Laurasiatheria</taxon>
        <taxon>Perissodactyla</taxon>
        <taxon>Equidae</taxon>
        <taxon>Equus</taxon>
    </lineage>
</organism>
<proteinExistence type="predicted"/>
<keyword evidence="3" id="KW-1185">Reference proteome</keyword>
<dbReference type="AlphaFoldDB" id="A0A9L0IVK0"/>
<evidence type="ECO:0000313" key="3">
    <source>
        <dbReference type="Proteomes" id="UP000694387"/>
    </source>
</evidence>
<keyword evidence="1" id="KW-0472">Membrane</keyword>
<reference evidence="2" key="2">
    <citation type="submission" date="2025-08" db="UniProtKB">
        <authorList>
            <consortium name="Ensembl"/>
        </authorList>
    </citation>
    <scope>IDENTIFICATION</scope>
</reference>
<sequence length="84" mass="9705">IELQTVQEPLKVETQVHQKLVAQMKQDPQTADLKKQLHGLQAKITALRGNRSHTHTQNSHTLCMCAFFMCVYLSPWLSYMRILV</sequence>
<dbReference type="GeneTree" id="ENSGT01140000283801"/>